<dbReference type="Ensembl" id="ENSLACT00000015151.1">
    <property type="protein sequence ID" value="ENSLACP00000015045.1"/>
    <property type="gene ID" value="ENSLACG00000013239.1"/>
</dbReference>
<name>H3AZH4_LATCH</name>
<protein>
    <recommendedName>
        <fullName evidence="3">DUF4371 domain-containing protein</fullName>
    </recommendedName>
</protein>
<evidence type="ECO:0000313" key="2">
    <source>
        <dbReference type="Proteomes" id="UP000008672"/>
    </source>
</evidence>
<proteinExistence type="predicted"/>
<dbReference type="HOGENOM" id="CLU_013265_2_0_1"/>
<evidence type="ECO:0000313" key="1">
    <source>
        <dbReference type="Ensembl" id="ENSLACP00000015045.1"/>
    </source>
</evidence>
<dbReference type="InterPro" id="IPR012337">
    <property type="entry name" value="RNaseH-like_sf"/>
</dbReference>
<dbReference type="GeneTree" id="ENSGT01030000234766"/>
<sequence>ATISNEVKFTAFLQEHNLTLEVSAHAGLLFRSMFPDKKIAEKYGCAVTKTTAILNGATAPDLFQFLIEQFRVESFALAVDGSSDVGLSKMFTLRVYDKNRGKVESKFWHMCLVSHSTAEGIFENIKYAFSDYRIPWRNCVALLVDNAAVNVGKNNSLSVCFKVKNESIYVNGCPCRVLHNAAQHASKAFTEASIFLYRTFRLTCKYYFQGCMPRQVGAAEFAGFCDQEYWCVLKYASTRWLSMELAVTRVLKQYHSLKSYFDSQATTSDLKLTKLKKYFHDPMTEVCLFFYQSVLPIFSNINLVLQKESPQLHHMVDILESFDSCVLMALLMYHSQRLIQCTIACQITRVNSDILEVKEKTTVRAAKEFMVAAFRYSMKRLPLIDVVAHHVKVVDFAKRATMDFSNFWFLVKNFEMLCDRFGEHMDSLDDEFVHCQQLSEAVITKCANVSSVFDLELDSLWDIIGQIKAADGTFPLLFEVTKFVLVLPHSNVSEECILSYEKNHTDFRPNLSLDKTLPSILTCKINHLYHIPCHKFKPSNDLLCKVKAAMNEYNTKKASLLD</sequence>
<dbReference type="eggNOG" id="ENOG502RX81">
    <property type="taxonomic scope" value="Eukaryota"/>
</dbReference>
<reference evidence="1" key="2">
    <citation type="submission" date="2025-08" db="UniProtKB">
        <authorList>
            <consortium name="Ensembl"/>
        </authorList>
    </citation>
    <scope>IDENTIFICATION</scope>
</reference>
<dbReference type="AlphaFoldDB" id="H3AZH4"/>
<dbReference type="PANTHER" id="PTHR37162">
    <property type="entry name" value="HAT FAMILY DIMERISATION DOMAINCONTAINING PROTEIN-RELATED"/>
    <property type="match status" value="1"/>
</dbReference>
<keyword evidence="2" id="KW-1185">Reference proteome</keyword>
<dbReference type="EMBL" id="AFYH01027648">
    <property type="status" value="NOT_ANNOTATED_CDS"/>
    <property type="molecule type" value="Genomic_DNA"/>
</dbReference>
<accession>H3AZH4</accession>
<evidence type="ECO:0008006" key="3">
    <source>
        <dbReference type="Google" id="ProtNLM"/>
    </source>
</evidence>
<reference evidence="2" key="1">
    <citation type="submission" date="2011-08" db="EMBL/GenBank/DDBJ databases">
        <title>The draft genome of Latimeria chalumnae.</title>
        <authorList>
            <person name="Di Palma F."/>
            <person name="Alfoldi J."/>
            <person name="Johnson J."/>
            <person name="Berlin A."/>
            <person name="Gnerre S."/>
            <person name="Jaffe D."/>
            <person name="MacCallum I."/>
            <person name="Young S."/>
            <person name="Walker B.J."/>
            <person name="Lander E."/>
            <person name="Lindblad-Toh K."/>
        </authorList>
    </citation>
    <scope>NUCLEOTIDE SEQUENCE [LARGE SCALE GENOMIC DNA]</scope>
    <source>
        <strain evidence="2">Wild caught</strain>
    </source>
</reference>
<reference evidence="1" key="3">
    <citation type="submission" date="2025-09" db="UniProtKB">
        <authorList>
            <consortium name="Ensembl"/>
        </authorList>
    </citation>
    <scope>IDENTIFICATION</scope>
</reference>
<dbReference type="PANTHER" id="PTHR37162:SF1">
    <property type="entry name" value="BED-TYPE DOMAIN-CONTAINING PROTEIN"/>
    <property type="match status" value="1"/>
</dbReference>
<dbReference type="Proteomes" id="UP000008672">
    <property type="component" value="Unassembled WGS sequence"/>
</dbReference>
<dbReference type="Bgee" id="ENSLACG00000013239">
    <property type="expression patterns" value="Expressed in post-anal tail muscle and 1 other cell type or tissue"/>
</dbReference>
<organism evidence="1 2">
    <name type="scientific">Latimeria chalumnae</name>
    <name type="common">Coelacanth</name>
    <dbReference type="NCBI Taxonomy" id="7897"/>
    <lineage>
        <taxon>Eukaryota</taxon>
        <taxon>Metazoa</taxon>
        <taxon>Chordata</taxon>
        <taxon>Craniata</taxon>
        <taxon>Vertebrata</taxon>
        <taxon>Euteleostomi</taxon>
        <taxon>Coelacanthiformes</taxon>
        <taxon>Coelacanthidae</taxon>
        <taxon>Latimeria</taxon>
    </lineage>
</organism>
<dbReference type="SUPFAM" id="SSF53098">
    <property type="entry name" value="Ribonuclease H-like"/>
    <property type="match status" value="1"/>
</dbReference>
<dbReference type="InParanoid" id="H3AZH4"/>